<feature type="domain" description="J" evidence="2">
    <location>
        <begin position="10"/>
        <end position="75"/>
    </location>
</feature>
<gene>
    <name evidence="3" type="ORF">BSR29_05560</name>
</gene>
<dbReference type="GO" id="GO:0051082">
    <property type="term" value="F:unfolded protein binding"/>
    <property type="evidence" value="ECO:0007669"/>
    <property type="project" value="InterPro"/>
</dbReference>
<dbReference type="PANTHER" id="PTHR43096:SF48">
    <property type="entry name" value="CHAPERONE PROTEIN DNAJ"/>
    <property type="match status" value="1"/>
</dbReference>
<dbReference type="Pfam" id="PF00226">
    <property type="entry name" value="DnaJ"/>
    <property type="match status" value="1"/>
</dbReference>
<dbReference type="Gene3D" id="1.10.287.110">
    <property type="entry name" value="DnaJ domain"/>
    <property type="match status" value="1"/>
</dbReference>
<evidence type="ECO:0000313" key="3">
    <source>
        <dbReference type="EMBL" id="OKL47947.1"/>
    </source>
</evidence>
<dbReference type="InterPro" id="IPR001623">
    <property type="entry name" value="DnaJ_domain"/>
</dbReference>
<dbReference type="PRINTS" id="PR00625">
    <property type="entry name" value="JDOMAIN"/>
</dbReference>
<sequence>MSEQDYFQKDFYKVLGVSKDADEAEIKKAYRKLARKYHPDKNPGDKQAEEKFKQVGEAYAVLSDPKERQRYDAIRQMASGGARFASGPGGSADAFSSFFGDLGGMFGGGSGSQRVRFESGGGAGAGGFEDILSGLFGGGQAGGFQGGFPGGGQAGGFPGGGQAGGMPFGFGGPQPQAGRNLSGKAKLSLKDAVNGATVTINAGGKNHKVKLPAGVTNGQKIRLKGKGEPGHDGGRAGDLMIEVSVESHPVYYISEKGSLVAKVPLRFDEFVNGTEVKVPLLDGKHVTLKVPAGAQVGQRLRVRGKGIKKANKPAGDLLVELTMSVPKELTEDQQAAVEQLAQVFAQVDPRADLDQLAKA</sequence>
<dbReference type="STRING" id="1921764.BSR28_05845"/>
<dbReference type="CDD" id="cd06257">
    <property type="entry name" value="DnaJ"/>
    <property type="match status" value="1"/>
</dbReference>
<comment type="caution">
    <text evidence="3">The sequence shown here is derived from an EMBL/GenBank/DDBJ whole genome shotgun (WGS) entry which is preliminary data.</text>
</comment>
<dbReference type="Pfam" id="PF01556">
    <property type="entry name" value="DnaJ_C"/>
    <property type="match status" value="1"/>
</dbReference>
<evidence type="ECO:0000313" key="4">
    <source>
        <dbReference type="Proteomes" id="UP000186785"/>
    </source>
</evidence>
<dbReference type="RefSeq" id="WP_073709307.1">
    <property type="nucleotide sequence ID" value="NZ_MQSV01000003.1"/>
</dbReference>
<dbReference type="InterPro" id="IPR002939">
    <property type="entry name" value="DnaJ_C"/>
</dbReference>
<proteinExistence type="predicted"/>
<reference evidence="3 4" key="1">
    <citation type="submission" date="2016-11" db="EMBL/GenBank/DDBJ databases">
        <title>Actinomyces gypaetusis sp. nov. isolated from the vulture Gypaetus barbatus in Qinghai Tibet Plateau China.</title>
        <authorList>
            <person name="Meng X."/>
        </authorList>
    </citation>
    <scope>NUCLEOTIDE SEQUENCE [LARGE SCALE GENOMIC DNA]</scope>
    <source>
        <strain evidence="3 4">VUL4_2</strain>
    </source>
</reference>
<organism evidence="3 4">
    <name type="scientific">Boudabousia liubingyangii</name>
    <dbReference type="NCBI Taxonomy" id="1921764"/>
    <lineage>
        <taxon>Bacteria</taxon>
        <taxon>Bacillati</taxon>
        <taxon>Actinomycetota</taxon>
        <taxon>Actinomycetes</taxon>
        <taxon>Actinomycetales</taxon>
        <taxon>Actinomycetaceae</taxon>
        <taxon>Boudabousia</taxon>
    </lineage>
</organism>
<dbReference type="SMART" id="SM00271">
    <property type="entry name" value="DnaJ"/>
    <property type="match status" value="1"/>
</dbReference>
<dbReference type="InterPro" id="IPR018253">
    <property type="entry name" value="DnaJ_domain_CS"/>
</dbReference>
<dbReference type="GO" id="GO:0005737">
    <property type="term" value="C:cytoplasm"/>
    <property type="evidence" value="ECO:0007669"/>
    <property type="project" value="TreeGrafter"/>
</dbReference>
<keyword evidence="4" id="KW-1185">Reference proteome</keyword>
<accession>A0A1Q5PLQ3</accession>
<dbReference type="InterPro" id="IPR036869">
    <property type="entry name" value="J_dom_sf"/>
</dbReference>
<evidence type="ECO:0000256" key="1">
    <source>
        <dbReference type="ARBA" id="ARBA00023186"/>
    </source>
</evidence>
<evidence type="ECO:0000259" key="2">
    <source>
        <dbReference type="PROSITE" id="PS50076"/>
    </source>
</evidence>
<dbReference type="SUPFAM" id="SSF46565">
    <property type="entry name" value="Chaperone J-domain"/>
    <property type="match status" value="1"/>
</dbReference>
<dbReference type="PROSITE" id="PS50076">
    <property type="entry name" value="DNAJ_2"/>
    <property type="match status" value="1"/>
</dbReference>
<name>A0A1Q5PLQ3_9ACTO</name>
<dbReference type="SUPFAM" id="SSF49493">
    <property type="entry name" value="HSP40/DnaJ peptide-binding domain"/>
    <property type="match status" value="2"/>
</dbReference>
<dbReference type="InterPro" id="IPR008971">
    <property type="entry name" value="HSP40/DnaJ_pept-bd"/>
</dbReference>
<dbReference type="EMBL" id="MQSV01000003">
    <property type="protein sequence ID" value="OKL47947.1"/>
    <property type="molecule type" value="Genomic_DNA"/>
</dbReference>
<dbReference type="Proteomes" id="UP000186785">
    <property type="component" value="Unassembled WGS sequence"/>
</dbReference>
<keyword evidence="1" id="KW-0143">Chaperone</keyword>
<dbReference type="OrthoDB" id="9779889at2"/>
<dbReference type="Gene3D" id="2.60.260.20">
    <property type="entry name" value="Urease metallochaperone UreE, N-terminal domain"/>
    <property type="match status" value="2"/>
</dbReference>
<dbReference type="PANTHER" id="PTHR43096">
    <property type="entry name" value="DNAJ HOMOLOG 1, MITOCHONDRIAL-RELATED"/>
    <property type="match status" value="1"/>
</dbReference>
<dbReference type="GO" id="GO:0042026">
    <property type="term" value="P:protein refolding"/>
    <property type="evidence" value="ECO:0007669"/>
    <property type="project" value="TreeGrafter"/>
</dbReference>
<dbReference type="CDD" id="cd10747">
    <property type="entry name" value="DnaJ_C"/>
    <property type="match status" value="1"/>
</dbReference>
<dbReference type="AlphaFoldDB" id="A0A1Q5PLQ3"/>
<protein>
    <recommendedName>
        <fullName evidence="2">J domain-containing protein</fullName>
    </recommendedName>
</protein>
<dbReference type="PROSITE" id="PS00636">
    <property type="entry name" value="DNAJ_1"/>
    <property type="match status" value="1"/>
</dbReference>